<gene>
    <name evidence="2" type="ORF">MNBD_GAMMA09-2020</name>
</gene>
<name>A0A3B0YMQ2_9ZZZZ</name>
<dbReference type="InterPro" id="IPR000073">
    <property type="entry name" value="AB_hydrolase_1"/>
</dbReference>
<feature type="domain" description="AB hydrolase-1" evidence="1">
    <location>
        <begin position="35"/>
        <end position="147"/>
    </location>
</feature>
<organism evidence="2">
    <name type="scientific">hydrothermal vent metagenome</name>
    <dbReference type="NCBI Taxonomy" id="652676"/>
    <lineage>
        <taxon>unclassified sequences</taxon>
        <taxon>metagenomes</taxon>
        <taxon>ecological metagenomes</taxon>
    </lineage>
</organism>
<accession>A0A3B0YMQ2</accession>
<dbReference type="Pfam" id="PF00561">
    <property type="entry name" value="Abhydrolase_1"/>
    <property type="match status" value="1"/>
</dbReference>
<sequence length="282" mass="32092">MKEKIIKFGPEKNMLGIVSEPDNLDPAAMENRPAVLILNSGLIHKVGPYRMSVDLARRLADLGYLVLRFDLPNIGDSTAYKTTQGYKERTVTEISSAMDAIVKRYKAEKFISIGLCTGAMNSHVIAANDKRVKGAVMLDAYAYSTLRFLIKRYASKLYKILYPGVILRKLAGLIRTPEYESDLGLDEGVEYWQQPPKEETTKDLLSMMSRDVGLLYIYSGGASQVYNYTDQFRDSFKSIDFKNNLNVHYLSKMDHTFTLQNDRNEMLSILTSWIEKNVNRLI</sequence>
<dbReference type="AlphaFoldDB" id="A0A3B0YMQ2"/>
<evidence type="ECO:0000259" key="1">
    <source>
        <dbReference type="Pfam" id="PF00561"/>
    </source>
</evidence>
<dbReference type="Gene3D" id="3.40.50.1820">
    <property type="entry name" value="alpha/beta hydrolase"/>
    <property type="match status" value="1"/>
</dbReference>
<dbReference type="SUPFAM" id="SSF53474">
    <property type="entry name" value="alpha/beta-Hydrolases"/>
    <property type="match status" value="1"/>
</dbReference>
<dbReference type="InterPro" id="IPR029058">
    <property type="entry name" value="AB_hydrolase_fold"/>
</dbReference>
<evidence type="ECO:0000313" key="2">
    <source>
        <dbReference type="EMBL" id="VAW70204.1"/>
    </source>
</evidence>
<reference evidence="2" key="1">
    <citation type="submission" date="2018-06" db="EMBL/GenBank/DDBJ databases">
        <authorList>
            <person name="Zhirakovskaya E."/>
        </authorList>
    </citation>
    <scope>NUCLEOTIDE SEQUENCE</scope>
</reference>
<dbReference type="EMBL" id="UOFI01000189">
    <property type="protein sequence ID" value="VAW70204.1"/>
    <property type="molecule type" value="Genomic_DNA"/>
</dbReference>
<proteinExistence type="predicted"/>
<protein>
    <recommendedName>
        <fullName evidence="1">AB hydrolase-1 domain-containing protein</fullName>
    </recommendedName>
</protein>